<dbReference type="InterPro" id="IPR011043">
    <property type="entry name" value="Gal_Oxase/kelch_b-propeller"/>
</dbReference>
<sequence length="338" mass="38258">MKKGNPSWVIFISLLLFISSFLCAQDINQLKQYNWNIKETINKPIGRHESTFVLHQNKFYLMGGRETKKVEVYNPKTNTWITKGEAPQIIHHFQAVSYEDKIYVVGAMTGNYPTELPLENVWIYDPQKDQWEKGPSIPKDIQRGGAGTVVYNKKIYVACGITYGHTSGTTNRFDVFDPKTGQWENLTFAPHIRDHFNAVIAEDKLYLIGGRNSSCHHEGNFTAFFDDVETHVDVYDFKKKSWSTLKNKLPHGSAAAGCTTIGDYIIYLGGENHKPKALNYTQALNIKTHQWSLLSNLVRGRHGSNAIHFKNKIYIAGGSPNQGGGQLDNMEVFENTPN</sequence>
<dbReference type="OrthoDB" id="996574at2"/>
<evidence type="ECO:0000256" key="3">
    <source>
        <dbReference type="SAM" id="SignalP"/>
    </source>
</evidence>
<evidence type="ECO:0000313" key="4">
    <source>
        <dbReference type="EMBL" id="OHX66348.1"/>
    </source>
</evidence>
<dbReference type="Gene3D" id="2.120.10.80">
    <property type="entry name" value="Kelch-type beta propeller"/>
    <property type="match status" value="2"/>
</dbReference>
<name>A0A1S1YZC2_FLAPC</name>
<protein>
    <recommendedName>
        <fullName evidence="6">Galactose oxidase</fullName>
    </recommendedName>
</protein>
<feature type="chain" id="PRO_5010383167" description="Galactose oxidase" evidence="3">
    <location>
        <begin position="25"/>
        <end position="338"/>
    </location>
</feature>
<accession>A0A1S1YZC2</accession>
<dbReference type="Pfam" id="PF24681">
    <property type="entry name" value="Kelch_KLHDC2_KLHL20_DRC7"/>
    <property type="match status" value="1"/>
</dbReference>
<evidence type="ECO:0000256" key="2">
    <source>
        <dbReference type="ARBA" id="ARBA00022737"/>
    </source>
</evidence>
<gene>
    <name evidence="4" type="ORF">NH26_08285</name>
</gene>
<keyword evidence="2" id="KW-0677">Repeat</keyword>
<comment type="caution">
    <text evidence="4">The sequence shown here is derived from an EMBL/GenBank/DDBJ whole genome shotgun (WGS) entry which is preliminary data.</text>
</comment>
<dbReference type="InterPro" id="IPR051746">
    <property type="entry name" value="Kelch_domain_containing_8"/>
</dbReference>
<evidence type="ECO:0008006" key="6">
    <source>
        <dbReference type="Google" id="ProtNLM"/>
    </source>
</evidence>
<dbReference type="SUPFAM" id="SSF50965">
    <property type="entry name" value="Galactose oxidase, central domain"/>
    <property type="match status" value="1"/>
</dbReference>
<dbReference type="SMART" id="SM00612">
    <property type="entry name" value="Kelch"/>
    <property type="match status" value="5"/>
</dbReference>
<feature type="signal peptide" evidence="3">
    <location>
        <begin position="1"/>
        <end position="24"/>
    </location>
</feature>
<dbReference type="InterPro" id="IPR006652">
    <property type="entry name" value="Kelch_1"/>
</dbReference>
<dbReference type="PANTHER" id="PTHR46260">
    <property type="entry name" value="RING-TYPE DOMAIN-CONTAINING PROTEIN"/>
    <property type="match status" value="1"/>
</dbReference>
<dbReference type="EMBL" id="JRYR02000001">
    <property type="protein sequence ID" value="OHX66348.1"/>
    <property type="molecule type" value="Genomic_DNA"/>
</dbReference>
<proteinExistence type="predicted"/>
<dbReference type="STRING" id="915059.NH26_08285"/>
<organism evidence="4 5">
    <name type="scientific">Flammeovirga pacifica</name>
    <dbReference type="NCBI Taxonomy" id="915059"/>
    <lineage>
        <taxon>Bacteria</taxon>
        <taxon>Pseudomonadati</taxon>
        <taxon>Bacteroidota</taxon>
        <taxon>Cytophagia</taxon>
        <taxon>Cytophagales</taxon>
        <taxon>Flammeovirgaceae</taxon>
        <taxon>Flammeovirga</taxon>
    </lineage>
</organism>
<dbReference type="Proteomes" id="UP000179797">
    <property type="component" value="Unassembled WGS sequence"/>
</dbReference>
<reference evidence="4 5" key="1">
    <citation type="journal article" date="2012" name="Int. J. Syst. Evol. Microbiol.">
        <title>Flammeovirga pacifica sp. nov., isolated from deep-sea sediment.</title>
        <authorList>
            <person name="Xu H."/>
            <person name="Fu Y."/>
            <person name="Yang N."/>
            <person name="Ding Z."/>
            <person name="Lai Q."/>
            <person name="Zeng R."/>
        </authorList>
    </citation>
    <scope>NUCLEOTIDE SEQUENCE [LARGE SCALE GENOMIC DNA]</scope>
    <source>
        <strain evidence="5">DSM 24597 / LMG 26175 / WPAGA1</strain>
    </source>
</reference>
<dbReference type="PANTHER" id="PTHR46260:SF3">
    <property type="entry name" value="RING-TYPE DOMAIN-CONTAINING PROTEIN"/>
    <property type="match status" value="1"/>
</dbReference>
<evidence type="ECO:0000313" key="5">
    <source>
        <dbReference type="Proteomes" id="UP000179797"/>
    </source>
</evidence>
<dbReference type="RefSeq" id="WP_044225139.1">
    <property type="nucleotide sequence ID" value="NZ_JRYR02000001.1"/>
</dbReference>
<evidence type="ECO:0000256" key="1">
    <source>
        <dbReference type="ARBA" id="ARBA00022441"/>
    </source>
</evidence>
<keyword evidence="3" id="KW-0732">Signal</keyword>
<keyword evidence="5" id="KW-1185">Reference proteome</keyword>
<dbReference type="InterPro" id="IPR015915">
    <property type="entry name" value="Kelch-typ_b-propeller"/>
</dbReference>
<dbReference type="AlphaFoldDB" id="A0A1S1YZC2"/>
<keyword evidence="1" id="KW-0880">Kelch repeat</keyword>